<proteinExistence type="predicted"/>
<evidence type="ECO:0000313" key="2">
    <source>
        <dbReference type="Proteomes" id="UP000626697"/>
    </source>
</evidence>
<protein>
    <submittedName>
        <fullName evidence="1">Uncharacterized protein</fullName>
    </submittedName>
</protein>
<name>A0ABR6CJT3_9BACI</name>
<accession>A0ABR6CJT3</accession>
<gene>
    <name evidence="1" type="ORF">HNP81_000248</name>
</gene>
<sequence length="40" mass="4591">MFIMKRNISILNKTSGTYHEVDEKTAVELINCYAALGMRE</sequence>
<comment type="caution">
    <text evidence="1">The sequence shown here is derived from an EMBL/GenBank/DDBJ whole genome shotgun (WGS) entry which is preliminary data.</text>
</comment>
<evidence type="ECO:0000313" key="1">
    <source>
        <dbReference type="EMBL" id="MBA9024966.1"/>
    </source>
</evidence>
<keyword evidence="2" id="KW-1185">Reference proteome</keyword>
<dbReference type="Proteomes" id="UP000626697">
    <property type="component" value="Unassembled WGS sequence"/>
</dbReference>
<reference evidence="1 2" key="1">
    <citation type="submission" date="2020-08" db="EMBL/GenBank/DDBJ databases">
        <title>Genomic Encyclopedia of Type Strains, Phase IV (KMG-IV): sequencing the most valuable type-strain genomes for metagenomic binning, comparative biology and taxonomic classification.</title>
        <authorList>
            <person name="Goeker M."/>
        </authorList>
    </citation>
    <scope>NUCLEOTIDE SEQUENCE [LARGE SCALE GENOMIC DNA]</scope>
    <source>
        <strain evidence="1 2">DSM 105481</strain>
    </source>
</reference>
<organism evidence="1 2">
    <name type="scientific">Peribacillus huizhouensis</name>
    <dbReference type="NCBI Taxonomy" id="1501239"/>
    <lineage>
        <taxon>Bacteria</taxon>
        <taxon>Bacillati</taxon>
        <taxon>Bacillota</taxon>
        <taxon>Bacilli</taxon>
        <taxon>Bacillales</taxon>
        <taxon>Bacillaceae</taxon>
        <taxon>Peribacillus</taxon>
    </lineage>
</organism>
<dbReference type="EMBL" id="JACJHX010000001">
    <property type="protein sequence ID" value="MBA9024966.1"/>
    <property type="molecule type" value="Genomic_DNA"/>
</dbReference>